<evidence type="ECO:0000313" key="2">
    <source>
        <dbReference type="Proteomes" id="UP000814140"/>
    </source>
</evidence>
<gene>
    <name evidence="1" type="ORF">BV25DRAFT_1916000</name>
</gene>
<comment type="caution">
    <text evidence="1">The sequence shown here is derived from an EMBL/GenBank/DDBJ whole genome shotgun (WGS) entry which is preliminary data.</text>
</comment>
<name>A0ACB8T2X2_9AGAM</name>
<proteinExistence type="predicted"/>
<accession>A0ACB8T2X2</accession>
<keyword evidence="2" id="KW-1185">Reference proteome</keyword>
<organism evidence="1 2">
    <name type="scientific">Artomyces pyxidatus</name>
    <dbReference type="NCBI Taxonomy" id="48021"/>
    <lineage>
        <taxon>Eukaryota</taxon>
        <taxon>Fungi</taxon>
        <taxon>Dikarya</taxon>
        <taxon>Basidiomycota</taxon>
        <taxon>Agaricomycotina</taxon>
        <taxon>Agaricomycetes</taxon>
        <taxon>Russulales</taxon>
        <taxon>Auriscalpiaceae</taxon>
        <taxon>Artomyces</taxon>
    </lineage>
</organism>
<dbReference type="EMBL" id="MU277207">
    <property type="protein sequence ID" value="KAI0062468.1"/>
    <property type="molecule type" value="Genomic_DNA"/>
</dbReference>
<sequence length="235" mass="23555">MFSKTIFSALALLTLASSVSAHAAFFPQLGVKGTPVRGNVQRPSAAKPCGTENIASTLDTTTPVVASANGQFKYTAINFNAGVDGSRQVKTVKVDPTGTGTKFVAAKMVTNGDLNPSSTGTQAIVGQLPAGTKCTGGKNKNLCLVSFTSAGGFGNCAVVQQGGAAAKAGGAAKAAAPAKADAPAKKTAAKKGSSKKGGAQARAEMAATLAARVEKLREAKRAVQAARSWASRRSA</sequence>
<dbReference type="Proteomes" id="UP000814140">
    <property type="component" value="Unassembled WGS sequence"/>
</dbReference>
<reference evidence="1" key="1">
    <citation type="submission" date="2021-03" db="EMBL/GenBank/DDBJ databases">
        <authorList>
            <consortium name="DOE Joint Genome Institute"/>
            <person name="Ahrendt S."/>
            <person name="Looney B.P."/>
            <person name="Miyauchi S."/>
            <person name="Morin E."/>
            <person name="Drula E."/>
            <person name="Courty P.E."/>
            <person name="Chicoki N."/>
            <person name="Fauchery L."/>
            <person name="Kohler A."/>
            <person name="Kuo A."/>
            <person name="Labutti K."/>
            <person name="Pangilinan J."/>
            <person name="Lipzen A."/>
            <person name="Riley R."/>
            <person name="Andreopoulos W."/>
            <person name="He G."/>
            <person name="Johnson J."/>
            <person name="Barry K.W."/>
            <person name="Grigoriev I.V."/>
            <person name="Nagy L."/>
            <person name="Hibbett D."/>
            <person name="Henrissat B."/>
            <person name="Matheny P.B."/>
            <person name="Labbe J."/>
            <person name="Martin F."/>
        </authorList>
    </citation>
    <scope>NUCLEOTIDE SEQUENCE</scope>
    <source>
        <strain evidence="1">HHB10654</strain>
    </source>
</reference>
<reference evidence="1" key="2">
    <citation type="journal article" date="2022" name="New Phytol.">
        <title>Evolutionary transition to the ectomycorrhizal habit in the genomes of a hyperdiverse lineage of mushroom-forming fungi.</title>
        <authorList>
            <person name="Looney B."/>
            <person name="Miyauchi S."/>
            <person name="Morin E."/>
            <person name="Drula E."/>
            <person name="Courty P.E."/>
            <person name="Kohler A."/>
            <person name="Kuo A."/>
            <person name="LaButti K."/>
            <person name="Pangilinan J."/>
            <person name="Lipzen A."/>
            <person name="Riley R."/>
            <person name="Andreopoulos W."/>
            <person name="He G."/>
            <person name="Johnson J."/>
            <person name="Nolan M."/>
            <person name="Tritt A."/>
            <person name="Barry K.W."/>
            <person name="Grigoriev I.V."/>
            <person name="Nagy L.G."/>
            <person name="Hibbett D."/>
            <person name="Henrissat B."/>
            <person name="Matheny P.B."/>
            <person name="Labbe J."/>
            <person name="Martin F.M."/>
        </authorList>
    </citation>
    <scope>NUCLEOTIDE SEQUENCE</scope>
    <source>
        <strain evidence="1">HHB10654</strain>
    </source>
</reference>
<protein>
    <submittedName>
        <fullName evidence="1">Uncharacterized protein</fullName>
    </submittedName>
</protein>
<evidence type="ECO:0000313" key="1">
    <source>
        <dbReference type="EMBL" id="KAI0062468.1"/>
    </source>
</evidence>